<evidence type="ECO:0000256" key="3">
    <source>
        <dbReference type="ARBA" id="ARBA00023163"/>
    </source>
</evidence>
<protein>
    <submittedName>
        <fullName evidence="5">GntR family transcriptional regulator</fullName>
    </submittedName>
</protein>
<dbReference type="RefSeq" id="WP_344981287.1">
    <property type="nucleotide sequence ID" value="NZ_BAAAVI010000093.1"/>
</dbReference>
<dbReference type="PROSITE" id="PS50949">
    <property type="entry name" value="HTH_GNTR"/>
    <property type="match status" value="1"/>
</dbReference>
<dbReference type="SUPFAM" id="SSF46785">
    <property type="entry name" value="Winged helix' DNA-binding domain"/>
    <property type="match status" value="1"/>
</dbReference>
<dbReference type="Pfam" id="PF07729">
    <property type="entry name" value="FCD"/>
    <property type="match status" value="1"/>
</dbReference>
<dbReference type="Gene3D" id="1.10.10.10">
    <property type="entry name" value="Winged helix-like DNA-binding domain superfamily/Winged helix DNA-binding domain"/>
    <property type="match status" value="1"/>
</dbReference>
<name>A0ABN3W9D7_9ACTN</name>
<comment type="caution">
    <text evidence="5">The sequence shown here is derived from an EMBL/GenBank/DDBJ whole genome shotgun (WGS) entry which is preliminary data.</text>
</comment>
<dbReference type="InterPro" id="IPR036390">
    <property type="entry name" value="WH_DNA-bd_sf"/>
</dbReference>
<dbReference type="InterPro" id="IPR011711">
    <property type="entry name" value="GntR_C"/>
</dbReference>
<sequence>MSSGSPLTALDAPALAGIRRLNALDTVRARIALAVDLGLLAPGERLPPAGEIARALDVGEITVRRALVSLCDEGVLERRRGRAGGTLVSPRPATGRVPEIEAYRSAADDVHRLIDQRLLLECGVAHLAASNATPAQLEELRDLVARMDRAASWAEFHTCDERFHLLAAAATGLPAAEEQYGAVVRELYRYYLPYPMEYLRESNREHAELVAALTGHDPLKAVEVTRRHVEVLHRTMFVGLMGHPAARD</sequence>
<keyword evidence="1" id="KW-0805">Transcription regulation</keyword>
<dbReference type="Gene3D" id="1.20.120.530">
    <property type="entry name" value="GntR ligand-binding domain-like"/>
    <property type="match status" value="1"/>
</dbReference>
<evidence type="ECO:0000313" key="5">
    <source>
        <dbReference type="EMBL" id="GAA2907955.1"/>
    </source>
</evidence>
<dbReference type="PANTHER" id="PTHR43537">
    <property type="entry name" value="TRANSCRIPTIONAL REGULATOR, GNTR FAMILY"/>
    <property type="match status" value="1"/>
</dbReference>
<reference evidence="5 6" key="1">
    <citation type="journal article" date="2019" name="Int. J. Syst. Evol. Microbiol.">
        <title>The Global Catalogue of Microorganisms (GCM) 10K type strain sequencing project: providing services to taxonomists for standard genome sequencing and annotation.</title>
        <authorList>
            <consortium name="The Broad Institute Genomics Platform"/>
            <consortium name="The Broad Institute Genome Sequencing Center for Infectious Disease"/>
            <person name="Wu L."/>
            <person name="Ma J."/>
        </authorList>
    </citation>
    <scope>NUCLEOTIDE SEQUENCE [LARGE SCALE GENOMIC DNA]</scope>
    <source>
        <strain evidence="5 6">JCM 6242</strain>
    </source>
</reference>
<organism evidence="5 6">
    <name type="scientific">Streptosporangium fragile</name>
    <dbReference type="NCBI Taxonomy" id="46186"/>
    <lineage>
        <taxon>Bacteria</taxon>
        <taxon>Bacillati</taxon>
        <taxon>Actinomycetota</taxon>
        <taxon>Actinomycetes</taxon>
        <taxon>Streptosporangiales</taxon>
        <taxon>Streptosporangiaceae</taxon>
        <taxon>Streptosporangium</taxon>
    </lineage>
</organism>
<dbReference type="InterPro" id="IPR008920">
    <property type="entry name" value="TF_FadR/GntR_C"/>
</dbReference>
<dbReference type="Pfam" id="PF00392">
    <property type="entry name" value="GntR"/>
    <property type="match status" value="1"/>
</dbReference>
<feature type="domain" description="HTH gntR-type" evidence="4">
    <location>
        <begin position="21"/>
        <end position="91"/>
    </location>
</feature>
<dbReference type="SMART" id="SM00345">
    <property type="entry name" value="HTH_GNTR"/>
    <property type="match status" value="1"/>
</dbReference>
<dbReference type="PANTHER" id="PTHR43537:SF24">
    <property type="entry name" value="GLUCONATE OPERON TRANSCRIPTIONAL REPRESSOR"/>
    <property type="match status" value="1"/>
</dbReference>
<dbReference type="SUPFAM" id="SSF48008">
    <property type="entry name" value="GntR ligand-binding domain-like"/>
    <property type="match status" value="1"/>
</dbReference>
<evidence type="ECO:0000259" key="4">
    <source>
        <dbReference type="PROSITE" id="PS50949"/>
    </source>
</evidence>
<evidence type="ECO:0000256" key="2">
    <source>
        <dbReference type="ARBA" id="ARBA00023125"/>
    </source>
</evidence>
<keyword evidence="2" id="KW-0238">DNA-binding</keyword>
<proteinExistence type="predicted"/>
<gene>
    <name evidence="5" type="ORF">GCM10010517_74390</name>
</gene>
<dbReference type="SMART" id="SM00895">
    <property type="entry name" value="FCD"/>
    <property type="match status" value="1"/>
</dbReference>
<evidence type="ECO:0000256" key="1">
    <source>
        <dbReference type="ARBA" id="ARBA00023015"/>
    </source>
</evidence>
<dbReference type="InterPro" id="IPR036388">
    <property type="entry name" value="WH-like_DNA-bd_sf"/>
</dbReference>
<keyword evidence="6" id="KW-1185">Reference proteome</keyword>
<dbReference type="Proteomes" id="UP001500831">
    <property type="component" value="Unassembled WGS sequence"/>
</dbReference>
<dbReference type="InterPro" id="IPR000524">
    <property type="entry name" value="Tscrpt_reg_HTH_GntR"/>
</dbReference>
<keyword evidence="3" id="KW-0804">Transcription</keyword>
<dbReference type="EMBL" id="BAAAVI010000093">
    <property type="protein sequence ID" value="GAA2907955.1"/>
    <property type="molecule type" value="Genomic_DNA"/>
</dbReference>
<evidence type="ECO:0000313" key="6">
    <source>
        <dbReference type="Proteomes" id="UP001500831"/>
    </source>
</evidence>
<accession>A0ABN3W9D7</accession>